<evidence type="ECO:0000313" key="3">
    <source>
        <dbReference type="Proteomes" id="UP000765509"/>
    </source>
</evidence>
<dbReference type="AlphaFoldDB" id="A0A9Q3CQU9"/>
<gene>
    <name evidence="2" type="ORF">O181_029419</name>
</gene>
<accession>A0A9Q3CQU9</accession>
<dbReference type="Proteomes" id="UP000765509">
    <property type="component" value="Unassembled WGS sequence"/>
</dbReference>
<protein>
    <submittedName>
        <fullName evidence="2">Uncharacterized protein</fullName>
    </submittedName>
</protein>
<evidence type="ECO:0000256" key="1">
    <source>
        <dbReference type="SAM" id="MobiDB-lite"/>
    </source>
</evidence>
<name>A0A9Q3CQU9_9BASI</name>
<feature type="region of interest" description="Disordered" evidence="1">
    <location>
        <begin position="47"/>
        <end position="73"/>
    </location>
</feature>
<keyword evidence="3" id="KW-1185">Reference proteome</keyword>
<sequence>MPCEQTLQKPTPGLSGTQWLQFLFGGNHPPFPFLILTFVSSELTLPPFVEPSQHNAPPIPGPSQPSKRHEDTLTCEPEPEVAPTQSIEEPFARLPNPALVIIINNTPACSSPPSTPTLVPSLETLHEPFHPFFM</sequence>
<dbReference type="EMBL" id="AVOT02010221">
    <property type="protein sequence ID" value="MBW0489704.1"/>
    <property type="molecule type" value="Genomic_DNA"/>
</dbReference>
<evidence type="ECO:0000313" key="2">
    <source>
        <dbReference type="EMBL" id="MBW0489704.1"/>
    </source>
</evidence>
<proteinExistence type="predicted"/>
<reference evidence="2" key="1">
    <citation type="submission" date="2021-03" db="EMBL/GenBank/DDBJ databases">
        <title>Draft genome sequence of rust myrtle Austropuccinia psidii MF-1, a brazilian biotype.</title>
        <authorList>
            <person name="Quecine M.C."/>
            <person name="Pachon D.M.R."/>
            <person name="Bonatelli M.L."/>
            <person name="Correr F.H."/>
            <person name="Franceschini L.M."/>
            <person name="Leite T.F."/>
            <person name="Margarido G.R.A."/>
            <person name="Almeida C.A."/>
            <person name="Ferrarezi J.A."/>
            <person name="Labate C.A."/>
        </authorList>
    </citation>
    <scope>NUCLEOTIDE SEQUENCE</scope>
    <source>
        <strain evidence="2">MF-1</strain>
    </source>
</reference>
<comment type="caution">
    <text evidence="2">The sequence shown here is derived from an EMBL/GenBank/DDBJ whole genome shotgun (WGS) entry which is preliminary data.</text>
</comment>
<organism evidence="2 3">
    <name type="scientific">Austropuccinia psidii MF-1</name>
    <dbReference type="NCBI Taxonomy" id="1389203"/>
    <lineage>
        <taxon>Eukaryota</taxon>
        <taxon>Fungi</taxon>
        <taxon>Dikarya</taxon>
        <taxon>Basidiomycota</taxon>
        <taxon>Pucciniomycotina</taxon>
        <taxon>Pucciniomycetes</taxon>
        <taxon>Pucciniales</taxon>
        <taxon>Sphaerophragmiaceae</taxon>
        <taxon>Austropuccinia</taxon>
    </lineage>
</organism>